<name>A0A7X0PEL9_9BURK</name>
<sequence>MTTIYVYGCEATYAGHGDFEWEAPAVGARHKLNLFLAQEEERSS</sequence>
<organism evidence="1 2">
    <name type="scientific">Acidovorax soli</name>
    <dbReference type="NCBI Taxonomy" id="592050"/>
    <lineage>
        <taxon>Bacteria</taxon>
        <taxon>Pseudomonadati</taxon>
        <taxon>Pseudomonadota</taxon>
        <taxon>Betaproteobacteria</taxon>
        <taxon>Burkholderiales</taxon>
        <taxon>Comamonadaceae</taxon>
        <taxon>Acidovorax</taxon>
    </lineage>
</organism>
<dbReference type="AlphaFoldDB" id="A0A7X0PEL9"/>
<evidence type="ECO:0000313" key="2">
    <source>
        <dbReference type="Proteomes" id="UP000575083"/>
    </source>
</evidence>
<dbReference type="RefSeq" id="WP_260420222.1">
    <property type="nucleotide sequence ID" value="NZ_JACHLK010000004.1"/>
</dbReference>
<evidence type="ECO:0000313" key="1">
    <source>
        <dbReference type="EMBL" id="MBB6560076.1"/>
    </source>
</evidence>
<dbReference type="Proteomes" id="UP000575083">
    <property type="component" value="Unassembled WGS sequence"/>
</dbReference>
<proteinExistence type="predicted"/>
<keyword evidence="2" id="KW-1185">Reference proteome</keyword>
<accession>A0A7X0PEL9</accession>
<comment type="caution">
    <text evidence="1">The sequence shown here is derived from an EMBL/GenBank/DDBJ whole genome shotgun (WGS) entry which is preliminary data.</text>
</comment>
<protein>
    <submittedName>
        <fullName evidence="1">Uncharacterized protein</fullName>
    </submittedName>
</protein>
<gene>
    <name evidence="1" type="ORF">HNP48_002748</name>
</gene>
<reference evidence="1 2" key="1">
    <citation type="submission" date="2020-08" db="EMBL/GenBank/DDBJ databases">
        <title>Functional genomics of gut bacteria from endangered species of beetles.</title>
        <authorList>
            <person name="Carlos-Shanley C."/>
        </authorList>
    </citation>
    <scope>NUCLEOTIDE SEQUENCE [LARGE SCALE GENOMIC DNA]</scope>
    <source>
        <strain evidence="1 2">S00198</strain>
    </source>
</reference>
<dbReference type="EMBL" id="JACHLK010000004">
    <property type="protein sequence ID" value="MBB6560076.1"/>
    <property type="molecule type" value="Genomic_DNA"/>
</dbReference>